<comment type="caution">
    <text evidence="4">The sequence shown here is derived from an EMBL/GenBank/DDBJ whole genome shotgun (WGS) entry which is preliminary data.</text>
</comment>
<evidence type="ECO:0000256" key="2">
    <source>
        <dbReference type="PROSITE-ProRule" id="PRU00708"/>
    </source>
</evidence>
<dbReference type="EMBL" id="MBDO02000006">
    <property type="protein sequence ID" value="RLN69217.1"/>
    <property type="molecule type" value="Genomic_DNA"/>
</dbReference>
<gene>
    <name evidence="3" type="ORF">BBJ29_000998</name>
    <name evidence="4" type="ORF">BBP00_00000459</name>
</gene>
<reference evidence="5 6" key="1">
    <citation type="submission" date="2018-07" db="EMBL/GenBank/DDBJ databases">
        <title>Genome sequencing of oomycete isolates from Chile give support for New Zealand origin for Phytophthora kernoviae and make available the first Nothophytophthora sp. genome.</title>
        <authorList>
            <person name="Studholme D.J."/>
            <person name="Sanfuentes E."/>
            <person name="Panda P."/>
            <person name="Hill R."/>
            <person name="Sambles C."/>
            <person name="Grant M."/>
            <person name="Williams N.M."/>
            <person name="Mcdougal R.L."/>
        </authorList>
    </citation>
    <scope>NUCLEOTIDE SEQUENCE [LARGE SCALE GENOMIC DNA]</scope>
    <source>
        <strain evidence="4">Chile6</strain>
        <strain evidence="3">Chile7</strain>
    </source>
</reference>
<organism evidence="4 5">
    <name type="scientific">Phytophthora kernoviae</name>
    <dbReference type="NCBI Taxonomy" id="325452"/>
    <lineage>
        <taxon>Eukaryota</taxon>
        <taxon>Sar</taxon>
        <taxon>Stramenopiles</taxon>
        <taxon>Oomycota</taxon>
        <taxon>Peronosporomycetes</taxon>
        <taxon>Peronosporales</taxon>
        <taxon>Peronosporaceae</taxon>
        <taxon>Phytophthora</taxon>
    </lineage>
</organism>
<evidence type="ECO:0000313" key="3">
    <source>
        <dbReference type="EMBL" id="RLN62648.1"/>
    </source>
</evidence>
<name>A0A3F2S2S0_9STRA</name>
<evidence type="ECO:0008006" key="7">
    <source>
        <dbReference type="Google" id="ProtNLM"/>
    </source>
</evidence>
<accession>A0A3F2S2S0</accession>
<dbReference type="Proteomes" id="UP000277300">
    <property type="component" value="Unassembled WGS sequence"/>
</dbReference>
<dbReference type="PROSITE" id="PS51375">
    <property type="entry name" value="PPR"/>
    <property type="match status" value="1"/>
</dbReference>
<dbReference type="NCBIfam" id="TIGR00756">
    <property type="entry name" value="PPR"/>
    <property type="match status" value="1"/>
</dbReference>
<keyword evidence="1" id="KW-0677">Repeat</keyword>
<dbReference type="Gene3D" id="1.25.40.10">
    <property type="entry name" value="Tetratricopeptide repeat domain"/>
    <property type="match status" value="1"/>
</dbReference>
<dbReference type="AlphaFoldDB" id="A0A3F2S2S0"/>
<dbReference type="InterPro" id="IPR011990">
    <property type="entry name" value="TPR-like_helical_dom_sf"/>
</dbReference>
<dbReference type="PANTHER" id="PTHR47942:SF63">
    <property type="entry name" value="PENTATRICOPEPTIDE REPEAT-CONTAINING PROTEIN"/>
    <property type="match status" value="1"/>
</dbReference>
<dbReference type="PANTHER" id="PTHR47942">
    <property type="entry name" value="TETRATRICOPEPTIDE REPEAT (TPR)-LIKE SUPERFAMILY PROTEIN-RELATED"/>
    <property type="match status" value="1"/>
</dbReference>
<dbReference type="Pfam" id="PF13041">
    <property type="entry name" value="PPR_2"/>
    <property type="match status" value="1"/>
</dbReference>
<dbReference type="InterPro" id="IPR002885">
    <property type="entry name" value="PPR_rpt"/>
</dbReference>
<feature type="repeat" description="PPR" evidence="2">
    <location>
        <begin position="122"/>
        <end position="156"/>
    </location>
</feature>
<evidence type="ECO:0000256" key="1">
    <source>
        <dbReference type="ARBA" id="ARBA00022737"/>
    </source>
</evidence>
<dbReference type="InterPro" id="IPR051222">
    <property type="entry name" value="PPR/CCM1_RNA-binding"/>
</dbReference>
<evidence type="ECO:0000313" key="4">
    <source>
        <dbReference type="EMBL" id="RLN69217.1"/>
    </source>
</evidence>
<protein>
    <recommendedName>
        <fullName evidence="7">Pentacotripeptide-repeat region of PRORP domain-containing protein</fullName>
    </recommendedName>
</protein>
<dbReference type="EMBL" id="MBAD02000800">
    <property type="protein sequence ID" value="RLN62648.1"/>
    <property type="molecule type" value="Genomic_DNA"/>
</dbReference>
<sequence>MMENDLLPDSVTMNTVLKAYITSLTNGAGGNPQDRLNNVLQALSFFEWCSKSQMINPVAATYYSLFRLFNVYHEGSNDIIKPTGDTFEDDEEFDEKREEELNAWMVKFISTTCCDAPLTSLDVGVFNAAFDYFYRQGDADGALALFNLMDKRGFAPDDTTLGLIFATYANSDQNEVGLKFLEHMRTAQLQIPTNKSCVRMRVSGI</sequence>
<proteinExistence type="predicted"/>
<evidence type="ECO:0000313" key="6">
    <source>
        <dbReference type="Proteomes" id="UP000284657"/>
    </source>
</evidence>
<evidence type="ECO:0000313" key="5">
    <source>
        <dbReference type="Proteomes" id="UP000277300"/>
    </source>
</evidence>
<dbReference type="OrthoDB" id="185462at2759"/>
<dbReference type="Proteomes" id="UP000284657">
    <property type="component" value="Unassembled WGS sequence"/>
</dbReference>